<dbReference type="InterPro" id="IPR036279">
    <property type="entry name" value="5-3_exonuclease_C_sf"/>
</dbReference>
<proteinExistence type="predicted"/>
<reference evidence="5 6" key="1">
    <citation type="submission" date="2006-03" db="EMBL/GenBank/DDBJ databases">
        <authorList>
            <person name="Pinhassi J."/>
            <person name="Pedros-Alio C."/>
            <person name="Ferriera S."/>
            <person name="Johnson J."/>
            <person name="Kravitz S."/>
            <person name="Halpern A."/>
            <person name="Remington K."/>
            <person name="Beeson K."/>
            <person name="Tran B."/>
            <person name="Rogers Y.-H."/>
            <person name="Friedman R."/>
            <person name="Venter J.C."/>
        </authorList>
    </citation>
    <scope>NUCLEOTIDE SEQUENCE [LARGE SCALE GENOMIC DNA]</scope>
    <source>
        <strain evidence="5 6">RED65</strain>
    </source>
</reference>
<dbReference type="GO" id="GO:0033567">
    <property type="term" value="P:DNA replication, Okazaki fragment processing"/>
    <property type="evidence" value="ECO:0007669"/>
    <property type="project" value="InterPro"/>
</dbReference>
<dbReference type="InterPro" id="IPR008918">
    <property type="entry name" value="HhH2"/>
</dbReference>
<evidence type="ECO:0000313" key="6">
    <source>
        <dbReference type="Proteomes" id="UP000004263"/>
    </source>
</evidence>
<sequence length="263" mass="29896">MDVLLFDAMNLIRRIYATQQDKPDGVENTLLLSQNAMLKDIEHFRPSHVACVFDGHSKTWRHTIYPAYKANRNPMPKDLSAALPEFHRRFEQIGIRCLLYDYLEADDVIATLAVKSQQRGKSVCIVSTDKGYMQIMDEQTSLYHHFDRKQLNLDDVRSILGFEPSQLVDFLSLVGDSTNEVPGVDGIGQKTAGKLLDQFGDLDSILIHSDEISGKVGRQLENHFRIALRARKMVTLKTDCELAINLKGLRYLPEVYKSAVSQR</sequence>
<dbReference type="FunFam" id="1.10.150.20:FF:000003">
    <property type="entry name" value="DNA polymerase I"/>
    <property type="match status" value="1"/>
</dbReference>
<dbReference type="Proteomes" id="UP000004263">
    <property type="component" value="Unassembled WGS sequence"/>
</dbReference>
<evidence type="ECO:0000256" key="3">
    <source>
        <dbReference type="ARBA" id="ARBA00023125"/>
    </source>
</evidence>
<gene>
    <name evidence="5" type="ORF">RED65_10304</name>
</gene>
<dbReference type="PANTHER" id="PTHR42646:SF2">
    <property type="entry name" value="5'-3' EXONUCLEASE FAMILY PROTEIN"/>
    <property type="match status" value="1"/>
</dbReference>
<keyword evidence="6" id="KW-1185">Reference proteome</keyword>
<dbReference type="InterPro" id="IPR038969">
    <property type="entry name" value="FEN"/>
</dbReference>
<keyword evidence="1" id="KW-0540">Nuclease</keyword>
<keyword evidence="3" id="KW-0238">DNA-binding</keyword>
<dbReference type="Gene3D" id="1.10.150.20">
    <property type="entry name" value="5' to 3' exonuclease, C-terminal subdomain"/>
    <property type="match status" value="1"/>
</dbReference>
<evidence type="ECO:0000256" key="1">
    <source>
        <dbReference type="ARBA" id="ARBA00022722"/>
    </source>
</evidence>
<feature type="domain" description="5'-3' exonuclease" evidence="4">
    <location>
        <begin position="1"/>
        <end position="252"/>
    </location>
</feature>
<dbReference type="AlphaFoldDB" id="Q1N615"/>
<keyword evidence="2" id="KW-0378">Hydrolase</keyword>
<dbReference type="InterPro" id="IPR020045">
    <property type="entry name" value="DNA_polI_H3TH"/>
</dbReference>
<dbReference type="SUPFAM" id="SSF88723">
    <property type="entry name" value="PIN domain-like"/>
    <property type="match status" value="1"/>
</dbReference>
<dbReference type="SMART" id="SM00279">
    <property type="entry name" value="HhH2"/>
    <property type="match status" value="1"/>
</dbReference>
<dbReference type="GO" id="GO:0008409">
    <property type="term" value="F:5'-3' exonuclease activity"/>
    <property type="evidence" value="ECO:0007669"/>
    <property type="project" value="InterPro"/>
</dbReference>
<dbReference type="InterPro" id="IPR029060">
    <property type="entry name" value="PIN-like_dom_sf"/>
</dbReference>
<evidence type="ECO:0000256" key="2">
    <source>
        <dbReference type="ARBA" id="ARBA00022801"/>
    </source>
</evidence>
<dbReference type="GO" id="GO:0017108">
    <property type="term" value="F:5'-flap endonuclease activity"/>
    <property type="evidence" value="ECO:0007669"/>
    <property type="project" value="InterPro"/>
</dbReference>
<dbReference type="SUPFAM" id="SSF47807">
    <property type="entry name" value="5' to 3' exonuclease, C-terminal subdomain"/>
    <property type="match status" value="1"/>
</dbReference>
<dbReference type="PANTHER" id="PTHR42646">
    <property type="entry name" value="FLAP ENDONUCLEASE XNI"/>
    <property type="match status" value="1"/>
</dbReference>
<dbReference type="Pfam" id="PF02739">
    <property type="entry name" value="5_3_exonuc_N"/>
    <property type="match status" value="1"/>
</dbReference>
<dbReference type="HOGENOM" id="CLU_004675_1_2_6"/>
<dbReference type="CDD" id="cd09859">
    <property type="entry name" value="PIN_53EXO"/>
    <property type="match status" value="1"/>
</dbReference>
<dbReference type="SMART" id="SM00475">
    <property type="entry name" value="53EXOc"/>
    <property type="match status" value="1"/>
</dbReference>
<dbReference type="STRING" id="207949.RED65_10304"/>
<dbReference type="InterPro" id="IPR020046">
    <property type="entry name" value="5-3_exonucl_a-hlix_arch_N"/>
</dbReference>
<dbReference type="InterPro" id="IPR002421">
    <property type="entry name" value="5-3_exonuclease"/>
</dbReference>
<accession>Q1N615</accession>
<dbReference type="NCBIfam" id="NF007017">
    <property type="entry name" value="PRK09482.1"/>
    <property type="match status" value="1"/>
</dbReference>
<evidence type="ECO:0000259" key="4">
    <source>
        <dbReference type="SMART" id="SM00475"/>
    </source>
</evidence>
<dbReference type="CDD" id="cd09898">
    <property type="entry name" value="H3TH_53EXO"/>
    <property type="match status" value="1"/>
</dbReference>
<dbReference type="GO" id="GO:0003677">
    <property type="term" value="F:DNA binding"/>
    <property type="evidence" value="ECO:0007669"/>
    <property type="project" value="UniProtKB-KW"/>
</dbReference>
<dbReference type="Pfam" id="PF01367">
    <property type="entry name" value="5_3_exonuc"/>
    <property type="match status" value="1"/>
</dbReference>
<comment type="caution">
    <text evidence="5">The sequence shown here is derived from an EMBL/GenBank/DDBJ whole genome shotgun (WGS) entry which is preliminary data.</text>
</comment>
<evidence type="ECO:0000313" key="5">
    <source>
        <dbReference type="EMBL" id="EAT13777.1"/>
    </source>
</evidence>
<name>Q1N615_9GAMM</name>
<protein>
    <submittedName>
        <fullName evidence="5">Exonuclease IX</fullName>
    </submittedName>
</protein>
<dbReference type="Gene3D" id="3.40.50.1010">
    <property type="entry name" value="5'-nuclease"/>
    <property type="match status" value="1"/>
</dbReference>
<dbReference type="EMBL" id="AAQH01000001">
    <property type="protein sequence ID" value="EAT13777.1"/>
    <property type="molecule type" value="Genomic_DNA"/>
</dbReference>
<dbReference type="RefSeq" id="WP_007017198.1">
    <property type="nucleotide sequence ID" value="NZ_CH724113.1"/>
</dbReference>
<organism evidence="5 6">
    <name type="scientific">Bermanella marisrubri</name>
    <dbReference type="NCBI Taxonomy" id="207949"/>
    <lineage>
        <taxon>Bacteria</taxon>
        <taxon>Pseudomonadati</taxon>
        <taxon>Pseudomonadota</taxon>
        <taxon>Gammaproteobacteria</taxon>
        <taxon>Oceanospirillales</taxon>
        <taxon>Oceanospirillaceae</taxon>
        <taxon>Bermanella</taxon>
    </lineage>
</organism>
<keyword evidence="5" id="KW-0269">Exonuclease</keyword>